<dbReference type="EMBL" id="KI669505">
    <property type="protein sequence ID" value="OCF33428.1"/>
    <property type="molecule type" value="Genomic_DNA"/>
</dbReference>
<dbReference type="GO" id="GO:0016020">
    <property type="term" value="C:membrane"/>
    <property type="evidence" value="ECO:0007669"/>
    <property type="project" value="TreeGrafter"/>
</dbReference>
<evidence type="ECO:0000259" key="3">
    <source>
        <dbReference type="SMART" id="SM00053"/>
    </source>
</evidence>
<dbReference type="PRINTS" id="PR00195">
    <property type="entry name" value="DYNAMIN"/>
</dbReference>
<feature type="compositionally biased region" description="Low complexity" evidence="2">
    <location>
        <begin position="16"/>
        <end position="30"/>
    </location>
</feature>
<dbReference type="Pfam" id="PF00350">
    <property type="entry name" value="Dynamin_N"/>
    <property type="match status" value="1"/>
</dbReference>
<protein>
    <recommendedName>
        <fullName evidence="3">Dynamin GTPase domain-containing protein</fullName>
    </recommendedName>
</protein>
<dbReference type="Gene3D" id="3.40.50.300">
    <property type="entry name" value="P-loop containing nucleotide triphosphate hydrolases"/>
    <property type="match status" value="1"/>
</dbReference>
<dbReference type="GO" id="GO:0048312">
    <property type="term" value="P:intracellular distribution of mitochondria"/>
    <property type="evidence" value="ECO:0007669"/>
    <property type="project" value="TreeGrafter"/>
</dbReference>
<gene>
    <name evidence="4" type="ORF">I316_04848</name>
</gene>
<accession>A0A1B9GR21</accession>
<dbReference type="GO" id="GO:0000266">
    <property type="term" value="P:mitochondrial fission"/>
    <property type="evidence" value="ECO:0007669"/>
    <property type="project" value="TreeGrafter"/>
</dbReference>
<dbReference type="OrthoDB" id="5061070at2759"/>
<dbReference type="GO" id="GO:0003924">
    <property type="term" value="F:GTPase activity"/>
    <property type="evidence" value="ECO:0007669"/>
    <property type="project" value="InterPro"/>
</dbReference>
<feature type="coiled-coil region" evidence="1">
    <location>
        <begin position="754"/>
        <end position="781"/>
    </location>
</feature>
<feature type="region of interest" description="Disordered" evidence="2">
    <location>
        <begin position="646"/>
        <end position="676"/>
    </location>
</feature>
<dbReference type="PANTHER" id="PTHR11566:SF21">
    <property type="entry name" value="DYNAMIN RELATED PROTEIN 1, ISOFORM A"/>
    <property type="match status" value="1"/>
</dbReference>
<dbReference type="InterPro" id="IPR027417">
    <property type="entry name" value="P-loop_NTPase"/>
</dbReference>
<dbReference type="GO" id="GO:0006897">
    <property type="term" value="P:endocytosis"/>
    <property type="evidence" value="ECO:0007669"/>
    <property type="project" value="TreeGrafter"/>
</dbReference>
<dbReference type="GO" id="GO:0005874">
    <property type="term" value="C:microtubule"/>
    <property type="evidence" value="ECO:0007669"/>
    <property type="project" value="TreeGrafter"/>
</dbReference>
<organism evidence="4 5">
    <name type="scientific">Kwoniella heveanensis BCC8398</name>
    <dbReference type="NCBI Taxonomy" id="1296120"/>
    <lineage>
        <taxon>Eukaryota</taxon>
        <taxon>Fungi</taxon>
        <taxon>Dikarya</taxon>
        <taxon>Basidiomycota</taxon>
        <taxon>Agaricomycotina</taxon>
        <taxon>Tremellomycetes</taxon>
        <taxon>Tremellales</taxon>
        <taxon>Cryptococcaceae</taxon>
        <taxon>Kwoniella</taxon>
    </lineage>
</organism>
<feature type="compositionally biased region" description="Polar residues" evidence="2">
    <location>
        <begin position="63"/>
        <end position="85"/>
    </location>
</feature>
<dbReference type="InterPro" id="IPR001401">
    <property type="entry name" value="Dynamin_GTPase"/>
</dbReference>
<dbReference type="STRING" id="1296120.A0A1B9GR21"/>
<dbReference type="Proteomes" id="UP000092666">
    <property type="component" value="Unassembled WGS sequence"/>
</dbReference>
<dbReference type="InterPro" id="IPR045063">
    <property type="entry name" value="Dynamin_N"/>
</dbReference>
<dbReference type="PANTHER" id="PTHR11566">
    <property type="entry name" value="DYNAMIN"/>
    <property type="match status" value="1"/>
</dbReference>
<name>A0A1B9GR21_9TREE</name>
<keyword evidence="1" id="KW-0175">Coiled coil</keyword>
<evidence type="ECO:0000256" key="2">
    <source>
        <dbReference type="SAM" id="MobiDB-lite"/>
    </source>
</evidence>
<dbReference type="SUPFAM" id="SSF52540">
    <property type="entry name" value="P-loop containing nucleoside triphosphate hydrolases"/>
    <property type="match status" value="1"/>
</dbReference>
<reference evidence="4 5" key="1">
    <citation type="submission" date="2013-07" db="EMBL/GenBank/DDBJ databases">
        <title>The Genome Sequence of Cryptococcus heveanensis BCC8398.</title>
        <authorList>
            <consortium name="The Broad Institute Genome Sequencing Platform"/>
            <person name="Cuomo C."/>
            <person name="Litvintseva A."/>
            <person name="Chen Y."/>
            <person name="Heitman J."/>
            <person name="Sun S."/>
            <person name="Springer D."/>
            <person name="Dromer F."/>
            <person name="Young S.K."/>
            <person name="Zeng Q."/>
            <person name="Gargeya S."/>
            <person name="Fitzgerald M."/>
            <person name="Abouelleil A."/>
            <person name="Alvarado L."/>
            <person name="Berlin A.M."/>
            <person name="Chapman S.B."/>
            <person name="Dewar J."/>
            <person name="Goldberg J."/>
            <person name="Griggs A."/>
            <person name="Gujja S."/>
            <person name="Hansen M."/>
            <person name="Howarth C."/>
            <person name="Imamovic A."/>
            <person name="Larimer J."/>
            <person name="McCowan C."/>
            <person name="Murphy C."/>
            <person name="Pearson M."/>
            <person name="Priest M."/>
            <person name="Roberts A."/>
            <person name="Saif S."/>
            <person name="Shea T."/>
            <person name="Sykes S."/>
            <person name="Wortman J."/>
            <person name="Nusbaum C."/>
            <person name="Birren B."/>
        </authorList>
    </citation>
    <scope>NUCLEOTIDE SEQUENCE [LARGE SCALE GENOMIC DNA]</scope>
    <source>
        <strain evidence="4 5">BCC8398</strain>
    </source>
</reference>
<keyword evidence="5" id="KW-1185">Reference proteome</keyword>
<dbReference type="GO" id="GO:0005739">
    <property type="term" value="C:mitochondrion"/>
    <property type="evidence" value="ECO:0007669"/>
    <property type="project" value="TreeGrafter"/>
</dbReference>
<dbReference type="InterPro" id="IPR022812">
    <property type="entry name" value="Dynamin"/>
</dbReference>
<dbReference type="GO" id="GO:0005525">
    <property type="term" value="F:GTP binding"/>
    <property type="evidence" value="ECO:0007669"/>
    <property type="project" value="InterPro"/>
</dbReference>
<feature type="region of interest" description="Disordered" evidence="2">
    <location>
        <begin position="1"/>
        <end position="85"/>
    </location>
</feature>
<feature type="compositionally biased region" description="Polar residues" evidence="2">
    <location>
        <begin position="45"/>
        <end position="55"/>
    </location>
</feature>
<evidence type="ECO:0000313" key="4">
    <source>
        <dbReference type="EMBL" id="OCF33428.1"/>
    </source>
</evidence>
<feature type="domain" description="Dynamin GTPase" evidence="3">
    <location>
        <begin position="100"/>
        <end position="367"/>
    </location>
</feature>
<dbReference type="GO" id="GO:0016559">
    <property type="term" value="P:peroxisome fission"/>
    <property type="evidence" value="ECO:0007669"/>
    <property type="project" value="TreeGrafter"/>
</dbReference>
<evidence type="ECO:0000256" key="1">
    <source>
        <dbReference type="SAM" id="Coils"/>
    </source>
</evidence>
<evidence type="ECO:0000313" key="5">
    <source>
        <dbReference type="Proteomes" id="UP000092666"/>
    </source>
</evidence>
<dbReference type="SMART" id="SM00053">
    <property type="entry name" value="DYNc"/>
    <property type="match status" value="1"/>
</dbReference>
<reference evidence="5" key="2">
    <citation type="submission" date="2013-12" db="EMBL/GenBank/DDBJ databases">
        <title>Evolution of pathogenesis and genome organization in the Tremellales.</title>
        <authorList>
            <person name="Cuomo C."/>
            <person name="Litvintseva A."/>
            <person name="Heitman J."/>
            <person name="Chen Y."/>
            <person name="Sun S."/>
            <person name="Springer D."/>
            <person name="Dromer F."/>
            <person name="Young S."/>
            <person name="Zeng Q."/>
            <person name="Chapman S."/>
            <person name="Gujja S."/>
            <person name="Saif S."/>
            <person name="Birren B."/>
        </authorList>
    </citation>
    <scope>NUCLEOTIDE SEQUENCE [LARGE SCALE GENOMIC DNA]</scope>
    <source>
        <strain evidence="5">BCC8398</strain>
    </source>
</reference>
<feature type="compositionally biased region" description="Polar residues" evidence="2">
    <location>
        <begin position="1"/>
        <end position="10"/>
    </location>
</feature>
<sequence>MHTSPLTPSTGPRLGLAPTLLNEPTTPTPLDKGRSRHPSGMQLLTPASSQRSMNDALSRRASQRINATSRPPASSSLGTNGTNTDLNDATGIINAQDDGMTKYFKIQDMLIKHYPRDARVPYPTICTLGGQSAGKSSVLSALLNIDLWCAEGMATHGPTRIASRRGGSFKATISIIIADLRNERTKIVDFGEIYDEKDMVEAMHLAGEEARPWSQLHGMSERERAQYTDEASRWTPITENVVSVVIFGPNQPQFDIYDMPGTNGDQRIKRLASKYISKQHNIILLCLPGGGRDASLDDPEVQLVREHDPTGSRTLAVITRADETSADPEDRSTWISYILGESDTLGITPAGGIWPVQCRSRKQRRMQVTLSEVRAQEEALFAEPDWEAVQAQAGRRYGTAALATRLETLFAAKIQENYLAIRQILRESNQGNFDWLHEHPAIEDPIATLHDDIIQAFTDNLNREMHRSNTSAKLYDLHAQLEKTIMAAVPELLAFTEDEADGRVWTSFFDKEGHAVQGRDAIYMDTLLELIKNNTSKRDPTYVNTHEIIQDHLQAYCARWKTAALDHPEALWGEVVNLQTKVAGWVCGDNKALTQKVLDILDPLASTFVNDTRDFISVMHKVHSASPWHLKLGNHPLIRKAHQDTTDHFRRQYSTGPRKESDLLGLTSPRTPTSAAARPLDEMYTPHEREKCFQLQSTLATTLFGNAAEFSSVVGQFAQLQVLEYVKQVSRTLRKGMRLEEVQEDVYTRVSNWLETDKSTRKERKRRLEEVEQNMELERQLTLAFADDE</sequence>
<proteinExistence type="predicted"/>
<dbReference type="GO" id="GO:0008017">
    <property type="term" value="F:microtubule binding"/>
    <property type="evidence" value="ECO:0007669"/>
    <property type="project" value="TreeGrafter"/>
</dbReference>
<dbReference type="AlphaFoldDB" id="A0A1B9GR21"/>